<name>A0A2B9Q479_BACCE</name>
<dbReference type="Proteomes" id="UP000223777">
    <property type="component" value="Unassembled WGS sequence"/>
</dbReference>
<proteinExistence type="predicted"/>
<reference evidence="1 2" key="1">
    <citation type="submission" date="2017-09" db="EMBL/GenBank/DDBJ databases">
        <title>Large-scale bioinformatics analysis of Bacillus genomes uncovers conserved roles of natural products in bacterial physiology.</title>
        <authorList>
            <consortium name="Agbiome Team Llc"/>
            <person name="Bleich R.M."/>
            <person name="Grubbs K.J."/>
            <person name="Santa Maria K.C."/>
            <person name="Allen S.E."/>
            <person name="Farag S."/>
            <person name="Shank E.A."/>
            <person name="Bowers A."/>
        </authorList>
    </citation>
    <scope>NUCLEOTIDE SEQUENCE [LARGE SCALE GENOMIC DNA]</scope>
    <source>
        <strain evidence="1 2">AFS050027</strain>
    </source>
</reference>
<sequence length="106" mass="12012">MEVRCMLEREDIEYVISPVATTLAQNVGNGGCEGCVVADWLNMLVRCGRNHMIIHADIDIVDDEDDEGMEVNILIFFDNKERLVVATLDELINDLFHSENDQEEVS</sequence>
<dbReference type="AlphaFoldDB" id="A0A2B9Q479"/>
<dbReference type="EMBL" id="NUIL01000015">
    <property type="protein sequence ID" value="PGO29241.1"/>
    <property type="molecule type" value="Genomic_DNA"/>
</dbReference>
<comment type="caution">
    <text evidence="1">The sequence shown here is derived from an EMBL/GenBank/DDBJ whole genome shotgun (WGS) entry which is preliminary data.</text>
</comment>
<accession>A0A2B9Q479</accession>
<gene>
    <name evidence="1" type="ORF">CN984_12515</name>
</gene>
<dbReference type="RefSeq" id="WP_097883507.1">
    <property type="nucleotide sequence ID" value="NZ_NUIL01000015.1"/>
</dbReference>
<evidence type="ECO:0000313" key="2">
    <source>
        <dbReference type="Proteomes" id="UP000223777"/>
    </source>
</evidence>
<evidence type="ECO:0000313" key="1">
    <source>
        <dbReference type="EMBL" id="PGO29241.1"/>
    </source>
</evidence>
<organism evidence="1 2">
    <name type="scientific">Bacillus cereus</name>
    <dbReference type="NCBI Taxonomy" id="1396"/>
    <lineage>
        <taxon>Bacteria</taxon>
        <taxon>Bacillati</taxon>
        <taxon>Bacillota</taxon>
        <taxon>Bacilli</taxon>
        <taxon>Bacillales</taxon>
        <taxon>Bacillaceae</taxon>
        <taxon>Bacillus</taxon>
        <taxon>Bacillus cereus group</taxon>
    </lineage>
</organism>
<protein>
    <submittedName>
        <fullName evidence="1">Uncharacterized protein</fullName>
    </submittedName>
</protein>